<feature type="binding site" evidence="9">
    <location>
        <position position="95"/>
    </location>
    <ligand>
        <name>a divalent metal cation</name>
        <dbReference type="ChEBI" id="CHEBI:60240"/>
    </ligand>
</feature>
<dbReference type="Proteomes" id="UP000000483">
    <property type="component" value="Chromosome"/>
</dbReference>
<evidence type="ECO:0000256" key="2">
    <source>
        <dbReference type="ARBA" id="ARBA00001946"/>
    </source>
</evidence>
<dbReference type="RefSeq" id="WP_013705181.1">
    <property type="nucleotide sequence ID" value="NC_015388.1"/>
</dbReference>
<organism evidence="11 12">
    <name type="scientific">Desulfobacca acetoxidans (strain ATCC 700848 / DSM 11109 / ASRB2)</name>
    <dbReference type="NCBI Taxonomy" id="880072"/>
    <lineage>
        <taxon>Bacteria</taxon>
        <taxon>Pseudomonadati</taxon>
        <taxon>Thermodesulfobacteriota</taxon>
        <taxon>Desulfobaccia</taxon>
        <taxon>Desulfobaccales</taxon>
        <taxon>Desulfobaccaceae</taxon>
        <taxon>Desulfobacca</taxon>
    </lineage>
</organism>
<dbReference type="InterPro" id="IPR030048">
    <property type="entry name" value="SurE"/>
</dbReference>
<evidence type="ECO:0000256" key="8">
    <source>
        <dbReference type="ARBA" id="ARBA00022801"/>
    </source>
</evidence>
<dbReference type="GO" id="GO:0008254">
    <property type="term" value="F:3'-nucleotidase activity"/>
    <property type="evidence" value="ECO:0007669"/>
    <property type="project" value="TreeGrafter"/>
</dbReference>
<keyword evidence="5 9" id="KW-0963">Cytoplasm</keyword>
<dbReference type="Gene3D" id="3.40.1210.10">
    <property type="entry name" value="Survival protein SurE-like phosphatase/nucleotidase"/>
    <property type="match status" value="1"/>
</dbReference>
<protein>
    <recommendedName>
        <fullName evidence="9">5'-nucleotidase SurE</fullName>
        <ecNumber evidence="9">3.1.3.5</ecNumber>
    </recommendedName>
    <alternativeName>
        <fullName evidence="9">Nucleoside 5'-monophosphate phosphohydrolase</fullName>
    </alternativeName>
</protein>
<evidence type="ECO:0000259" key="10">
    <source>
        <dbReference type="Pfam" id="PF01975"/>
    </source>
</evidence>
<evidence type="ECO:0000256" key="5">
    <source>
        <dbReference type="ARBA" id="ARBA00022490"/>
    </source>
</evidence>
<comment type="cofactor">
    <cofactor evidence="2">
        <name>Mg(2+)</name>
        <dbReference type="ChEBI" id="CHEBI:18420"/>
    </cofactor>
</comment>
<dbReference type="GO" id="GO:0046872">
    <property type="term" value="F:metal ion binding"/>
    <property type="evidence" value="ECO:0007669"/>
    <property type="project" value="UniProtKB-UniRule"/>
</dbReference>
<evidence type="ECO:0000256" key="1">
    <source>
        <dbReference type="ARBA" id="ARBA00000815"/>
    </source>
</evidence>
<keyword evidence="12" id="KW-1185">Reference proteome</keyword>
<dbReference type="PANTHER" id="PTHR30457">
    <property type="entry name" value="5'-NUCLEOTIDASE SURE"/>
    <property type="match status" value="1"/>
</dbReference>
<dbReference type="eggNOG" id="COG0496">
    <property type="taxonomic scope" value="Bacteria"/>
</dbReference>
<feature type="binding site" evidence="9">
    <location>
        <position position="39"/>
    </location>
    <ligand>
        <name>a divalent metal cation</name>
        <dbReference type="ChEBI" id="CHEBI:60240"/>
    </ligand>
</feature>
<feature type="binding site" evidence="9">
    <location>
        <position position="8"/>
    </location>
    <ligand>
        <name>a divalent metal cation</name>
        <dbReference type="ChEBI" id="CHEBI:60240"/>
    </ligand>
</feature>
<dbReference type="PANTHER" id="PTHR30457:SF12">
    <property type="entry name" value="5'_3'-NUCLEOTIDASE SURE"/>
    <property type="match status" value="1"/>
</dbReference>
<evidence type="ECO:0000313" key="12">
    <source>
        <dbReference type="Proteomes" id="UP000000483"/>
    </source>
</evidence>
<proteinExistence type="inferred from homology"/>
<dbReference type="NCBIfam" id="NF001490">
    <property type="entry name" value="PRK00346.1-4"/>
    <property type="match status" value="1"/>
</dbReference>
<dbReference type="Pfam" id="PF01975">
    <property type="entry name" value="SurE"/>
    <property type="match status" value="1"/>
</dbReference>
<comment type="function">
    <text evidence="9">Nucleotidase that shows phosphatase activity on nucleoside 5'-monophosphates.</text>
</comment>
<name>F2NBZ1_DESAR</name>
<dbReference type="InterPro" id="IPR002828">
    <property type="entry name" value="SurE-like_Pase/nucleotidase"/>
</dbReference>
<dbReference type="HAMAP" id="MF_00060">
    <property type="entry name" value="SurE"/>
    <property type="match status" value="1"/>
</dbReference>
<gene>
    <name evidence="9" type="primary">surE</name>
    <name evidence="11" type="ordered locus">Desac_0171</name>
</gene>
<dbReference type="GO" id="GO:0005737">
    <property type="term" value="C:cytoplasm"/>
    <property type="evidence" value="ECO:0007669"/>
    <property type="project" value="UniProtKB-SubCell"/>
</dbReference>
<evidence type="ECO:0000256" key="7">
    <source>
        <dbReference type="ARBA" id="ARBA00022741"/>
    </source>
</evidence>
<dbReference type="OrthoDB" id="9780815at2"/>
<evidence type="ECO:0000256" key="4">
    <source>
        <dbReference type="ARBA" id="ARBA00011062"/>
    </source>
</evidence>
<keyword evidence="7 9" id="KW-0547">Nucleotide-binding</keyword>
<dbReference type="AlphaFoldDB" id="F2NBZ1"/>
<reference evidence="11 12" key="1">
    <citation type="journal article" date="2011" name="Stand. Genomic Sci.">
        <title>Complete genome sequence of the acetate-degrading sulfate reducer Desulfobacca acetoxidans type strain (ASRB2).</title>
        <authorList>
            <person name="Goker M."/>
            <person name="Teshima H."/>
            <person name="Lapidus A."/>
            <person name="Nolan M."/>
            <person name="Lucas S."/>
            <person name="Hammon N."/>
            <person name="Deshpande S."/>
            <person name="Cheng J.F."/>
            <person name="Tapia R."/>
            <person name="Han C."/>
            <person name="Goodwin L."/>
            <person name="Pitluck S."/>
            <person name="Huntemann M."/>
            <person name="Liolios K."/>
            <person name="Ivanova N."/>
            <person name="Pagani I."/>
            <person name="Mavromatis K."/>
            <person name="Ovchinikova G."/>
            <person name="Pati A."/>
            <person name="Chen A."/>
            <person name="Palaniappan K."/>
            <person name="Land M."/>
            <person name="Hauser L."/>
            <person name="Brambilla E.M."/>
            <person name="Rohde M."/>
            <person name="Spring S."/>
            <person name="Detter J.C."/>
            <person name="Woyke T."/>
            <person name="Bristow J."/>
            <person name="Eisen J.A."/>
            <person name="Markowitz V."/>
            <person name="Hugenholtz P."/>
            <person name="Kyrpides N.C."/>
            <person name="Klenk H.P."/>
        </authorList>
    </citation>
    <scope>NUCLEOTIDE SEQUENCE [LARGE SCALE GENOMIC DNA]</scope>
    <source>
        <strain evidence="12">ATCC 700848 / DSM 11109 / ASRB2</strain>
    </source>
</reference>
<dbReference type="FunFam" id="3.40.1210.10:FF:000001">
    <property type="entry name" value="5'/3'-nucleotidase SurE"/>
    <property type="match status" value="1"/>
</dbReference>
<comment type="cofactor">
    <cofactor evidence="9">
        <name>a divalent metal cation</name>
        <dbReference type="ChEBI" id="CHEBI:60240"/>
    </cofactor>
    <text evidence="9">Binds 1 divalent metal cation per subunit.</text>
</comment>
<dbReference type="KEGG" id="dao:Desac_0171"/>
<feature type="domain" description="Survival protein SurE-like phosphatase/nucleotidase" evidence="10">
    <location>
        <begin position="3"/>
        <end position="183"/>
    </location>
</feature>
<dbReference type="InterPro" id="IPR036523">
    <property type="entry name" value="SurE-like_sf"/>
</dbReference>
<dbReference type="EC" id="3.1.3.5" evidence="9"/>
<evidence type="ECO:0000256" key="9">
    <source>
        <dbReference type="HAMAP-Rule" id="MF_00060"/>
    </source>
</evidence>
<dbReference type="GO" id="GO:0004309">
    <property type="term" value="F:exopolyphosphatase activity"/>
    <property type="evidence" value="ECO:0007669"/>
    <property type="project" value="TreeGrafter"/>
</dbReference>
<dbReference type="GO" id="GO:0008253">
    <property type="term" value="F:5'-nucleotidase activity"/>
    <property type="evidence" value="ECO:0007669"/>
    <property type="project" value="UniProtKB-UniRule"/>
</dbReference>
<evidence type="ECO:0000256" key="3">
    <source>
        <dbReference type="ARBA" id="ARBA00004496"/>
    </source>
</evidence>
<dbReference type="NCBIfam" id="NF001492">
    <property type="entry name" value="PRK00346.2-2"/>
    <property type="match status" value="1"/>
</dbReference>
<reference evidence="12" key="2">
    <citation type="submission" date="2011-03" db="EMBL/GenBank/DDBJ databases">
        <title>The complete genome of Desulfobacca acetoxidans DSM 11109.</title>
        <authorList>
            <consortium name="US DOE Joint Genome Institute (JGI-PGF)"/>
            <person name="Lucas S."/>
            <person name="Copeland A."/>
            <person name="Lapidus A."/>
            <person name="Bruce D."/>
            <person name="Goodwin L."/>
            <person name="Pitluck S."/>
            <person name="Peters L."/>
            <person name="Kyrpides N."/>
            <person name="Mavromatis K."/>
            <person name="Ivanova N."/>
            <person name="Ovchinnikova G."/>
            <person name="Teshima H."/>
            <person name="Detter J.C."/>
            <person name="Han C."/>
            <person name="Land M."/>
            <person name="Hauser L."/>
            <person name="Markowitz V."/>
            <person name="Cheng J.-F."/>
            <person name="Hugenholtz P."/>
            <person name="Woyke T."/>
            <person name="Wu D."/>
            <person name="Spring S."/>
            <person name="Schueler E."/>
            <person name="Brambilla E."/>
            <person name="Klenk H.-P."/>
            <person name="Eisen J.A."/>
        </authorList>
    </citation>
    <scope>NUCLEOTIDE SEQUENCE [LARGE SCALE GENOMIC DNA]</scope>
    <source>
        <strain evidence="12">ATCC 700848 / DSM 11109 / ASRB2</strain>
    </source>
</reference>
<feature type="binding site" evidence="9">
    <location>
        <position position="9"/>
    </location>
    <ligand>
        <name>a divalent metal cation</name>
        <dbReference type="ChEBI" id="CHEBI:60240"/>
    </ligand>
</feature>
<comment type="similarity">
    <text evidence="4 9">Belongs to the SurE nucleotidase family.</text>
</comment>
<keyword evidence="6 9" id="KW-0479">Metal-binding</keyword>
<dbReference type="NCBIfam" id="TIGR00087">
    <property type="entry name" value="surE"/>
    <property type="match status" value="1"/>
</dbReference>
<dbReference type="STRING" id="880072.Desac_0171"/>
<comment type="subcellular location">
    <subcellularLocation>
        <location evidence="3 9">Cytoplasm</location>
    </subcellularLocation>
</comment>
<keyword evidence="8 9" id="KW-0378">Hydrolase</keyword>
<accession>F2NBZ1</accession>
<dbReference type="EMBL" id="CP002629">
    <property type="protein sequence ID" value="AEB08068.1"/>
    <property type="molecule type" value="Genomic_DNA"/>
</dbReference>
<dbReference type="HOGENOM" id="CLU_045192_1_3_7"/>
<dbReference type="SUPFAM" id="SSF64167">
    <property type="entry name" value="SurE-like"/>
    <property type="match status" value="1"/>
</dbReference>
<sequence length="255" mass="28237">MYILLTNDDGIHAPGLWALYQSLRREHRVEVVAPESEQSAVGHAISLLNPLRVKKVNKNGSFFGWSVLGTPADCVKIAVAEVLPEKPDIVVSGINLGANVGINVLYSGTVSAATEAAIMGLRSMAVSLCTYREPDFTAAASFAARLAPQLPHLNLPTGVCLNVNIPDLPENQIKGVLLTRQEKGVLMEKYERRIDPRENIYFWLAGLNNHRELEPGTDYWAVHEGYISLTPIHHDLTDYDTLKELNGNKWLEELM</sequence>
<comment type="catalytic activity">
    <reaction evidence="1 9">
        <text>a ribonucleoside 5'-phosphate + H2O = a ribonucleoside + phosphate</text>
        <dbReference type="Rhea" id="RHEA:12484"/>
        <dbReference type="ChEBI" id="CHEBI:15377"/>
        <dbReference type="ChEBI" id="CHEBI:18254"/>
        <dbReference type="ChEBI" id="CHEBI:43474"/>
        <dbReference type="ChEBI" id="CHEBI:58043"/>
        <dbReference type="EC" id="3.1.3.5"/>
    </reaction>
</comment>
<dbReference type="GO" id="GO:0000166">
    <property type="term" value="F:nucleotide binding"/>
    <property type="evidence" value="ECO:0007669"/>
    <property type="project" value="UniProtKB-KW"/>
</dbReference>
<evidence type="ECO:0000256" key="6">
    <source>
        <dbReference type="ARBA" id="ARBA00022723"/>
    </source>
</evidence>
<evidence type="ECO:0000313" key="11">
    <source>
        <dbReference type="EMBL" id="AEB08068.1"/>
    </source>
</evidence>